<feature type="transmembrane region" description="Helical" evidence="1">
    <location>
        <begin position="81"/>
        <end position="101"/>
    </location>
</feature>
<evidence type="ECO:0000313" key="2">
    <source>
        <dbReference type="EMBL" id="MBB6732414.1"/>
    </source>
</evidence>
<evidence type="ECO:0000256" key="1">
    <source>
        <dbReference type="SAM" id="Phobius"/>
    </source>
</evidence>
<dbReference type="EMBL" id="JACJVO010000020">
    <property type="protein sequence ID" value="MBB6732414.1"/>
    <property type="molecule type" value="Genomic_DNA"/>
</dbReference>
<accession>A0A7X0VVQ9</accession>
<feature type="transmembrane region" description="Helical" evidence="1">
    <location>
        <begin position="50"/>
        <end position="69"/>
    </location>
</feature>
<evidence type="ECO:0000313" key="3">
    <source>
        <dbReference type="Proteomes" id="UP000564644"/>
    </source>
</evidence>
<protein>
    <submittedName>
        <fullName evidence="2">Uncharacterized protein</fullName>
    </submittedName>
</protein>
<feature type="transmembrane region" description="Helical" evidence="1">
    <location>
        <begin position="20"/>
        <end position="38"/>
    </location>
</feature>
<keyword evidence="3" id="KW-1185">Reference proteome</keyword>
<dbReference type="AlphaFoldDB" id="A0A7X0VVQ9"/>
<organism evidence="2 3">
    <name type="scientific">Cohnella zeiphila</name>
    <dbReference type="NCBI Taxonomy" id="2761120"/>
    <lineage>
        <taxon>Bacteria</taxon>
        <taxon>Bacillati</taxon>
        <taxon>Bacillota</taxon>
        <taxon>Bacilli</taxon>
        <taxon>Bacillales</taxon>
        <taxon>Paenibacillaceae</taxon>
        <taxon>Cohnella</taxon>
    </lineage>
</organism>
<name>A0A7X0VVQ9_9BACL</name>
<dbReference type="RefSeq" id="WP_185130086.1">
    <property type="nucleotide sequence ID" value="NZ_JACJVO010000020.1"/>
</dbReference>
<keyword evidence="1" id="KW-1133">Transmembrane helix</keyword>
<proteinExistence type="predicted"/>
<keyword evidence="1" id="KW-0812">Transmembrane</keyword>
<dbReference type="Proteomes" id="UP000564644">
    <property type="component" value="Unassembled WGS sequence"/>
</dbReference>
<reference evidence="2 3" key="1">
    <citation type="submission" date="2020-08" db="EMBL/GenBank/DDBJ databases">
        <title>Cohnella phylogeny.</title>
        <authorList>
            <person name="Dunlap C."/>
        </authorList>
    </citation>
    <scope>NUCLEOTIDE SEQUENCE [LARGE SCALE GENOMIC DNA]</scope>
    <source>
        <strain evidence="2 3">CBP 2801</strain>
    </source>
</reference>
<sequence length="229" mass="25401">MESRLNLELKKARRGSVVLNYFLVALYPLSLLHLIQFLKSNRRNDYLRGRSYDILSVHLGGIATAAFIVMGSSGDSRNGLVMFFSFLFLTAFPLLIVFRICGTVARKRRVAQLQEYFRLVMGPDQMRSPAQIARATGRDPMQVLGALEFMMGVGALPFIQLQGENEGREDDKVEVNVKVELKYKDDGGETEGEGKSVPVAVKCSGCGYTTKVNRNESTTCQYCGSPIVA</sequence>
<keyword evidence="1" id="KW-0472">Membrane</keyword>
<comment type="caution">
    <text evidence="2">The sequence shown here is derived from an EMBL/GenBank/DDBJ whole genome shotgun (WGS) entry which is preliminary data.</text>
</comment>
<gene>
    <name evidence="2" type="ORF">H7C18_15950</name>
</gene>